<dbReference type="Pfam" id="PF00580">
    <property type="entry name" value="UvrD-helicase"/>
    <property type="match status" value="1"/>
</dbReference>
<accession>A0A929QS11</accession>
<feature type="domain" description="UvrD-like helicase C-terminal" evidence="14">
    <location>
        <begin position="294"/>
        <end position="589"/>
    </location>
</feature>
<gene>
    <name evidence="15" type="primary">pcrA</name>
    <name evidence="15" type="ORF">HXK00_01230</name>
</gene>
<evidence type="ECO:0000313" key="15">
    <source>
        <dbReference type="EMBL" id="MBF0934248.1"/>
    </source>
</evidence>
<evidence type="ECO:0000256" key="8">
    <source>
        <dbReference type="ARBA" id="ARBA00034617"/>
    </source>
</evidence>
<evidence type="ECO:0000256" key="7">
    <source>
        <dbReference type="ARBA" id="ARBA00023235"/>
    </source>
</evidence>
<evidence type="ECO:0000256" key="4">
    <source>
        <dbReference type="ARBA" id="ARBA00022806"/>
    </source>
</evidence>
<dbReference type="PANTHER" id="PTHR11070:SF2">
    <property type="entry name" value="ATP-DEPENDENT DNA HELICASE SRS2"/>
    <property type="match status" value="1"/>
</dbReference>
<dbReference type="AlphaFoldDB" id="A0A929QS11"/>
<dbReference type="GO" id="GO:0033202">
    <property type="term" value="C:DNA helicase complex"/>
    <property type="evidence" value="ECO:0007669"/>
    <property type="project" value="TreeGrafter"/>
</dbReference>
<keyword evidence="7" id="KW-0413">Isomerase</keyword>
<dbReference type="NCBIfam" id="TIGR01073">
    <property type="entry name" value="pcrA"/>
    <property type="match status" value="1"/>
</dbReference>
<dbReference type="SUPFAM" id="SSF52540">
    <property type="entry name" value="P-loop containing nucleoside triphosphate hydrolases"/>
    <property type="match status" value="1"/>
</dbReference>
<evidence type="ECO:0000259" key="14">
    <source>
        <dbReference type="PROSITE" id="PS51217"/>
    </source>
</evidence>
<evidence type="ECO:0000313" key="16">
    <source>
        <dbReference type="Proteomes" id="UP000757900"/>
    </source>
</evidence>
<comment type="catalytic activity">
    <reaction evidence="9 11">
        <text>ATP + H2O = ADP + phosphate + H(+)</text>
        <dbReference type="Rhea" id="RHEA:13065"/>
        <dbReference type="ChEBI" id="CHEBI:15377"/>
        <dbReference type="ChEBI" id="CHEBI:15378"/>
        <dbReference type="ChEBI" id="CHEBI:30616"/>
        <dbReference type="ChEBI" id="CHEBI:43474"/>
        <dbReference type="ChEBI" id="CHEBI:456216"/>
        <dbReference type="EC" id="5.6.2.4"/>
    </reaction>
</comment>
<dbReference type="Gene3D" id="1.10.10.160">
    <property type="match status" value="1"/>
</dbReference>
<dbReference type="InterPro" id="IPR013986">
    <property type="entry name" value="DExx_box_DNA_helicase_dom_sf"/>
</dbReference>
<dbReference type="PROSITE" id="PS51217">
    <property type="entry name" value="UVRD_HELICASE_CTER"/>
    <property type="match status" value="1"/>
</dbReference>
<evidence type="ECO:0000256" key="1">
    <source>
        <dbReference type="ARBA" id="ARBA00009922"/>
    </source>
</evidence>
<dbReference type="CDD" id="cd18807">
    <property type="entry name" value="SF1_C_UvrD"/>
    <property type="match status" value="1"/>
</dbReference>
<dbReference type="InterPro" id="IPR027417">
    <property type="entry name" value="P-loop_NTPase"/>
</dbReference>
<evidence type="ECO:0000259" key="13">
    <source>
        <dbReference type="PROSITE" id="PS51198"/>
    </source>
</evidence>
<dbReference type="GO" id="GO:0005829">
    <property type="term" value="C:cytosol"/>
    <property type="evidence" value="ECO:0007669"/>
    <property type="project" value="TreeGrafter"/>
</dbReference>
<dbReference type="CDD" id="cd17932">
    <property type="entry name" value="DEXQc_UvrD"/>
    <property type="match status" value="1"/>
</dbReference>
<evidence type="ECO:0000256" key="5">
    <source>
        <dbReference type="ARBA" id="ARBA00022840"/>
    </source>
</evidence>
<keyword evidence="2 10" id="KW-0547">Nucleotide-binding</keyword>
<evidence type="ECO:0000256" key="6">
    <source>
        <dbReference type="ARBA" id="ARBA00023125"/>
    </source>
</evidence>
<evidence type="ECO:0000256" key="3">
    <source>
        <dbReference type="ARBA" id="ARBA00022801"/>
    </source>
</evidence>
<keyword evidence="3 10" id="KW-0378">Hydrolase</keyword>
<evidence type="ECO:0000256" key="10">
    <source>
        <dbReference type="PROSITE-ProRule" id="PRU00560"/>
    </source>
</evidence>
<proteinExistence type="inferred from homology"/>
<comment type="catalytic activity">
    <reaction evidence="8">
        <text>Couples ATP hydrolysis with the unwinding of duplex DNA by translocating in the 3'-5' direction.</text>
        <dbReference type="EC" id="5.6.2.4"/>
    </reaction>
</comment>
<dbReference type="GO" id="GO:0009314">
    <property type="term" value="P:response to radiation"/>
    <property type="evidence" value="ECO:0007669"/>
    <property type="project" value="UniProtKB-ARBA"/>
</dbReference>
<dbReference type="Pfam" id="PF13361">
    <property type="entry name" value="UvrD_C"/>
    <property type="match status" value="1"/>
</dbReference>
<protein>
    <recommendedName>
        <fullName evidence="11">ATP-dependent DNA helicase</fullName>
        <ecNumber evidence="11">5.6.2.4</ecNumber>
    </recommendedName>
</protein>
<evidence type="ECO:0000256" key="2">
    <source>
        <dbReference type="ARBA" id="ARBA00022741"/>
    </source>
</evidence>
<evidence type="ECO:0000256" key="11">
    <source>
        <dbReference type="RuleBase" id="RU364053"/>
    </source>
</evidence>
<feature type="region of interest" description="Disordered" evidence="12">
    <location>
        <begin position="715"/>
        <end position="744"/>
    </location>
</feature>
<organism evidence="15 16">
    <name type="scientific">Abiotrophia defectiva</name>
    <name type="common">Streptococcus defectivus</name>
    <dbReference type="NCBI Taxonomy" id="46125"/>
    <lineage>
        <taxon>Bacteria</taxon>
        <taxon>Bacillati</taxon>
        <taxon>Bacillota</taxon>
        <taxon>Bacilli</taxon>
        <taxon>Lactobacillales</taxon>
        <taxon>Aerococcaceae</taxon>
        <taxon>Abiotrophia</taxon>
    </lineage>
</organism>
<dbReference type="PROSITE" id="PS51198">
    <property type="entry name" value="UVRD_HELICASE_ATP_BIND"/>
    <property type="match status" value="1"/>
</dbReference>
<dbReference type="GO" id="GO:0006260">
    <property type="term" value="P:DNA replication"/>
    <property type="evidence" value="ECO:0007669"/>
    <property type="project" value="InterPro"/>
</dbReference>
<comment type="similarity">
    <text evidence="1 11">Belongs to the helicase family. UvrD subfamily.</text>
</comment>
<dbReference type="FunFam" id="1.10.486.10:FF:000003">
    <property type="entry name" value="ATP-dependent DNA helicase"/>
    <property type="match status" value="1"/>
</dbReference>
<keyword evidence="6 11" id="KW-0238">DNA-binding</keyword>
<dbReference type="FunFam" id="1.10.10.160:FF:000001">
    <property type="entry name" value="ATP-dependent DNA helicase"/>
    <property type="match status" value="1"/>
</dbReference>
<dbReference type="Gene3D" id="3.40.50.300">
    <property type="entry name" value="P-loop containing nucleotide triphosphate hydrolases"/>
    <property type="match status" value="2"/>
</dbReference>
<dbReference type="PANTHER" id="PTHR11070">
    <property type="entry name" value="UVRD / RECB / PCRA DNA HELICASE FAMILY MEMBER"/>
    <property type="match status" value="1"/>
</dbReference>
<feature type="domain" description="UvrD-like helicase ATP-binding" evidence="13">
    <location>
        <begin position="14"/>
        <end position="293"/>
    </location>
</feature>
<feature type="binding site" evidence="10">
    <location>
        <begin position="35"/>
        <end position="42"/>
    </location>
    <ligand>
        <name>ATP</name>
        <dbReference type="ChEBI" id="CHEBI:30616"/>
    </ligand>
</feature>
<dbReference type="Pfam" id="PF21196">
    <property type="entry name" value="PcrA_UvrD_tudor"/>
    <property type="match status" value="1"/>
</dbReference>
<keyword evidence="4 10" id="KW-0347">Helicase</keyword>
<evidence type="ECO:0000256" key="9">
    <source>
        <dbReference type="ARBA" id="ARBA00048988"/>
    </source>
</evidence>
<dbReference type="InterPro" id="IPR000212">
    <property type="entry name" value="DNA_helicase_UvrD/REP"/>
</dbReference>
<dbReference type="EC" id="5.6.2.4" evidence="11"/>
<name>A0A929QS11_ABIDE</name>
<dbReference type="InterPro" id="IPR014017">
    <property type="entry name" value="DNA_helicase_UvrD-like_C"/>
</dbReference>
<evidence type="ECO:0000256" key="12">
    <source>
        <dbReference type="SAM" id="MobiDB-lite"/>
    </source>
</evidence>
<dbReference type="GO" id="GO:0000725">
    <property type="term" value="P:recombinational repair"/>
    <property type="evidence" value="ECO:0007669"/>
    <property type="project" value="TreeGrafter"/>
</dbReference>
<sequence>MEVGHVTALDTLIKGLNSKQREAVLTTEGPVLIAAGAGSGKTRVLTHRIAYLIQERQVNPWNILAITFTNKAATEMRERVQRLVGEDASSIWVATFHAMCARILRREIETLGYAKNFTIIDQGEQQTLMKQVLRDLNLDSDQYNYKDLLWVIDAAKNQGYLPDDFLASDSGYIHEIHANIYRNYQKRLKAANALDFNDLILLTVRLLEQNPTIRQFYQQKFQYIHVDEYQDTNHSQYRLVQLLAGLLKNICVVGDADQSIYGWRGANMANILNFEQDYPQAKVILLEQNYRSTQTILKAANSVIENNLQRKDKQLWSDGQVGEKIQIYSADSDLEEADFVTRTIRHLRDQEGANYSQVAVLYRTQAQSRGLEEALLRSNMPYKVVGGLKFYARKEIQDTLAYLRLLDNPHDNLSLNRIINVPKRGIGATTVTKLAEFADSLGVSWFEAIGRLHFSNFSASVQKKLLDFAHLIETLRQQVPFLPLRDLTEEVWDKTGYLKSLKEEGTVEAANRLENLEEFASVVTQFDQTEREAILEQDPDYLAQTQGQEEVALAPLTQFLTDVSLMTDADNQEEVLDQVTLMTLHAAKGLEFPYVFMVGMEEGLFPLRRASENPDELEEERRLAYVGMTRAERALYLTASKRRLQYGRTVTNPPSRFLDEIQPDLVEWLGSGRQSSAYGQSSWQQTWSDNSSWTGLHHQPTANVAPSRTIRKQEAGDRRLKNQAALRHKGPAVGASPASSGTGQAWQVGDKVLHKTFGQGTIVKVAKAGKDQLLSVAFASQGIKDLMAAYAPLTKASE</sequence>
<dbReference type="InterPro" id="IPR014016">
    <property type="entry name" value="UvrD-like_ATP-bd"/>
</dbReference>
<dbReference type="Proteomes" id="UP000757900">
    <property type="component" value="Unassembled WGS sequence"/>
</dbReference>
<dbReference type="GO" id="GO:0043138">
    <property type="term" value="F:3'-5' DNA helicase activity"/>
    <property type="evidence" value="ECO:0007669"/>
    <property type="project" value="UniProtKB-EC"/>
</dbReference>
<dbReference type="Gene3D" id="1.10.486.10">
    <property type="entry name" value="PCRA, domain 4"/>
    <property type="match status" value="1"/>
</dbReference>
<dbReference type="GO" id="GO:0003677">
    <property type="term" value="F:DNA binding"/>
    <property type="evidence" value="ECO:0007669"/>
    <property type="project" value="UniProtKB-KW"/>
</dbReference>
<dbReference type="GO" id="GO:0005524">
    <property type="term" value="F:ATP binding"/>
    <property type="evidence" value="ECO:0007669"/>
    <property type="project" value="UniProtKB-UniRule"/>
</dbReference>
<reference evidence="15" key="1">
    <citation type="submission" date="2020-04" db="EMBL/GenBank/DDBJ databases">
        <title>Deep metagenomics examines the oral microbiome during advanced dental caries in children, revealing novel taxa and co-occurrences with host molecules.</title>
        <authorList>
            <person name="Baker J.L."/>
            <person name="Morton J.T."/>
            <person name="Dinis M."/>
            <person name="Alvarez R."/>
            <person name="Tran N.C."/>
            <person name="Knight R."/>
            <person name="Edlund A."/>
        </authorList>
    </citation>
    <scope>NUCLEOTIDE SEQUENCE</scope>
    <source>
        <strain evidence="15">JCVI_23_bin.16</strain>
    </source>
</reference>
<comment type="caution">
    <text evidence="15">The sequence shown here is derived from an EMBL/GenBank/DDBJ whole genome shotgun (WGS) entry which is preliminary data.</text>
</comment>
<dbReference type="EMBL" id="JABZFV010000007">
    <property type="protein sequence ID" value="MBF0934248.1"/>
    <property type="molecule type" value="Genomic_DNA"/>
</dbReference>
<dbReference type="GO" id="GO:0016787">
    <property type="term" value="F:hydrolase activity"/>
    <property type="evidence" value="ECO:0007669"/>
    <property type="project" value="UniProtKB-UniRule"/>
</dbReference>
<dbReference type="InterPro" id="IPR005751">
    <property type="entry name" value="ATP-dep_DNA_helicase_PcrA"/>
</dbReference>
<keyword evidence="5 10" id="KW-0067">ATP-binding</keyword>